<evidence type="ECO:0000256" key="5">
    <source>
        <dbReference type="ARBA" id="ARBA00022927"/>
    </source>
</evidence>
<dbReference type="PRINTS" id="PR01506">
    <property type="entry name" value="TATBPROTEIN"/>
</dbReference>
<gene>
    <name evidence="9 12" type="primary">tatB</name>
    <name evidence="12" type="ORF">QJU78_02200</name>
</gene>
<evidence type="ECO:0000256" key="10">
    <source>
        <dbReference type="SAM" id="Coils"/>
    </source>
</evidence>
<dbReference type="GO" id="GO:0008320">
    <property type="term" value="F:protein transmembrane transporter activity"/>
    <property type="evidence" value="ECO:0007669"/>
    <property type="project" value="UniProtKB-UniRule"/>
</dbReference>
<comment type="similarity">
    <text evidence="9">Belongs to the TatB family.</text>
</comment>
<keyword evidence="6 9" id="KW-1133">Transmembrane helix</keyword>
<dbReference type="Gene3D" id="1.20.5.3310">
    <property type="match status" value="1"/>
</dbReference>
<dbReference type="Proteomes" id="UP001230466">
    <property type="component" value="Unassembled WGS sequence"/>
</dbReference>
<dbReference type="PANTHER" id="PTHR33162">
    <property type="entry name" value="SEC-INDEPENDENT PROTEIN TRANSLOCASE PROTEIN TATA, CHLOROPLASTIC"/>
    <property type="match status" value="1"/>
</dbReference>
<feature type="compositionally biased region" description="Basic and acidic residues" evidence="11">
    <location>
        <begin position="132"/>
        <end position="145"/>
    </location>
</feature>
<evidence type="ECO:0000256" key="2">
    <source>
        <dbReference type="ARBA" id="ARBA00022448"/>
    </source>
</evidence>
<comment type="caution">
    <text evidence="12">The sequence shown here is derived from an EMBL/GenBank/DDBJ whole genome shotgun (WGS) entry which is preliminary data.</text>
</comment>
<feature type="compositionally biased region" description="Acidic residues" evidence="11">
    <location>
        <begin position="118"/>
        <end position="128"/>
    </location>
</feature>
<feature type="coiled-coil region" evidence="10">
    <location>
        <begin position="40"/>
        <end position="95"/>
    </location>
</feature>
<dbReference type="EMBL" id="JASAYJ010000003">
    <property type="protein sequence ID" value="MDP8186592.1"/>
    <property type="molecule type" value="Genomic_DNA"/>
</dbReference>
<keyword evidence="3 9" id="KW-1003">Cell membrane</keyword>
<keyword evidence="10" id="KW-0175">Coiled coil</keyword>
<comment type="subcellular location">
    <subcellularLocation>
        <location evidence="9">Cell membrane</location>
        <topology evidence="9">Single-pass membrane protein</topology>
    </subcellularLocation>
    <subcellularLocation>
        <location evidence="1">Membrane</location>
        <topology evidence="1">Single-pass membrane protein</topology>
    </subcellularLocation>
</comment>
<evidence type="ECO:0000256" key="1">
    <source>
        <dbReference type="ARBA" id="ARBA00004167"/>
    </source>
</evidence>
<comment type="subunit">
    <text evidence="9">The Tat system comprises two distinct complexes: a TatABC complex, containing multiple copies of TatA, TatB and TatC subunits, and a separate TatA complex, containing only TatA subunits. Substrates initially bind to the TatABC complex, which probably triggers association of the separate TatA complex to form the active translocon.</text>
</comment>
<evidence type="ECO:0000256" key="9">
    <source>
        <dbReference type="HAMAP-Rule" id="MF_00237"/>
    </source>
</evidence>
<evidence type="ECO:0000256" key="3">
    <source>
        <dbReference type="ARBA" id="ARBA00022475"/>
    </source>
</evidence>
<evidence type="ECO:0000256" key="4">
    <source>
        <dbReference type="ARBA" id="ARBA00022692"/>
    </source>
</evidence>
<accession>A0AAW8CQF7</accession>
<keyword evidence="5 9" id="KW-0653">Protein transport</keyword>
<evidence type="ECO:0000313" key="13">
    <source>
        <dbReference type="Proteomes" id="UP001230466"/>
    </source>
</evidence>
<keyword evidence="4 9" id="KW-0812">Transmembrane</keyword>
<name>A0AAW8CQF7_9PAST</name>
<sequence length="145" mass="16652">MFDIGFSELLLIFIIGLVVLGPQRLPLAIKTVMGWVGAIKNLANNVRDELSEELRLQELQESIKKAEKMNLQSLSPELSETISDLKRSAKELEESIKKDIPQRDENTPYEDELAELAEDDEDIEEIYEDNYPQEKKEMRGKENVS</sequence>
<organism evidence="12 13">
    <name type="scientific">Pasteurella atlantica</name>
    <dbReference type="NCBI Taxonomy" id="2827233"/>
    <lineage>
        <taxon>Bacteria</taxon>
        <taxon>Pseudomonadati</taxon>
        <taxon>Pseudomonadota</taxon>
        <taxon>Gammaproteobacteria</taxon>
        <taxon>Pasteurellales</taxon>
        <taxon>Pasteurellaceae</taxon>
        <taxon>Pasteurella</taxon>
    </lineage>
</organism>
<feature type="region of interest" description="Disordered" evidence="11">
    <location>
        <begin position="118"/>
        <end position="145"/>
    </location>
</feature>
<dbReference type="GO" id="GO:0043953">
    <property type="term" value="P:protein transport by the Tat complex"/>
    <property type="evidence" value="ECO:0007669"/>
    <property type="project" value="UniProtKB-UniRule"/>
</dbReference>
<keyword evidence="8 9" id="KW-0472">Membrane</keyword>
<dbReference type="AlphaFoldDB" id="A0AAW8CQF7"/>
<dbReference type="GO" id="GO:0033281">
    <property type="term" value="C:TAT protein transport complex"/>
    <property type="evidence" value="ECO:0007669"/>
    <property type="project" value="UniProtKB-UniRule"/>
</dbReference>
<keyword evidence="7 9" id="KW-0811">Translocation</keyword>
<dbReference type="Pfam" id="PF02416">
    <property type="entry name" value="TatA_B_E"/>
    <property type="match status" value="1"/>
</dbReference>
<proteinExistence type="inferred from homology"/>
<dbReference type="HAMAP" id="MF_00237">
    <property type="entry name" value="TatB"/>
    <property type="match status" value="1"/>
</dbReference>
<dbReference type="InterPro" id="IPR018448">
    <property type="entry name" value="TatB"/>
</dbReference>
<evidence type="ECO:0000256" key="11">
    <source>
        <dbReference type="SAM" id="MobiDB-lite"/>
    </source>
</evidence>
<reference evidence="12" key="1">
    <citation type="journal article" date="2023" name="Front. Microbiol.">
        <title>Phylogeography and host specificity of Pasteurellaceae pathogenic to sea-farmed fish in the north-east Atlantic.</title>
        <authorList>
            <person name="Gulla S."/>
            <person name="Colquhoun D.J."/>
            <person name="Olsen A.B."/>
            <person name="Spilsberg B."/>
            <person name="Lagesen K."/>
            <person name="Aakesson C.P."/>
            <person name="Strom S."/>
            <person name="Manji F."/>
            <person name="Birkbeck T.H."/>
            <person name="Nilsen H.K."/>
        </authorList>
    </citation>
    <scope>NUCLEOTIDE SEQUENCE</scope>
    <source>
        <strain evidence="12">VIB1234</strain>
    </source>
</reference>
<evidence type="ECO:0000313" key="12">
    <source>
        <dbReference type="EMBL" id="MDP8186592.1"/>
    </source>
</evidence>
<keyword evidence="2 9" id="KW-0813">Transport</keyword>
<dbReference type="PANTHER" id="PTHR33162:SF1">
    <property type="entry name" value="SEC-INDEPENDENT PROTEIN TRANSLOCASE PROTEIN TATA, CHLOROPLASTIC"/>
    <property type="match status" value="1"/>
</dbReference>
<evidence type="ECO:0000256" key="7">
    <source>
        <dbReference type="ARBA" id="ARBA00023010"/>
    </source>
</evidence>
<protein>
    <recommendedName>
        <fullName evidence="9">Sec-independent protein translocase protein TatB</fullName>
    </recommendedName>
</protein>
<evidence type="ECO:0000256" key="6">
    <source>
        <dbReference type="ARBA" id="ARBA00022989"/>
    </source>
</evidence>
<comment type="function">
    <text evidence="9">Part of the twin-arginine translocation (Tat) system that transports large folded proteins containing a characteristic twin-arginine motif in their signal peptide across membranes. Together with TatC, TatB is part of a receptor directly interacting with Tat signal peptides. TatB may form an oligomeric binding site that transiently accommodates folded Tat precursor proteins before their translocation.</text>
</comment>
<dbReference type="NCBIfam" id="TIGR01410">
    <property type="entry name" value="tatB"/>
    <property type="match status" value="1"/>
</dbReference>
<evidence type="ECO:0000256" key="8">
    <source>
        <dbReference type="ARBA" id="ARBA00023136"/>
    </source>
</evidence>
<dbReference type="InterPro" id="IPR003369">
    <property type="entry name" value="TatA/B/E"/>
</dbReference>